<feature type="region of interest" description="Disordered" evidence="1">
    <location>
        <begin position="67"/>
        <end position="97"/>
    </location>
</feature>
<feature type="compositionally biased region" description="Basic and acidic residues" evidence="1">
    <location>
        <begin position="67"/>
        <end position="76"/>
    </location>
</feature>
<protein>
    <submittedName>
        <fullName evidence="2">Uncharacterized protein</fullName>
    </submittedName>
</protein>
<dbReference type="AlphaFoldDB" id="A0A0G0M1U8"/>
<sequence>MPQTFEDLNKHIVFTKVKSRSEALKIKEEAQEKSLQKNVVIFFENRYHLYLTSGYDPYQIRKEIEKYMENPTKDNESAVDESDESETPKTKKSFFKK</sequence>
<dbReference type="EMBL" id="LBUT01000033">
    <property type="protein sequence ID" value="KKQ67629.1"/>
    <property type="molecule type" value="Genomic_DNA"/>
</dbReference>
<evidence type="ECO:0000313" key="3">
    <source>
        <dbReference type="Proteomes" id="UP000034406"/>
    </source>
</evidence>
<dbReference type="Proteomes" id="UP000034406">
    <property type="component" value="Unassembled WGS sequence"/>
</dbReference>
<accession>A0A0G0M1U8</accession>
<comment type="caution">
    <text evidence="2">The sequence shown here is derived from an EMBL/GenBank/DDBJ whole genome shotgun (WGS) entry which is preliminary data.</text>
</comment>
<organism evidence="2 3">
    <name type="scientific">Candidatus Shapirobacteria bacterium GW2011_GWE2_38_30</name>
    <dbReference type="NCBI Taxonomy" id="1618490"/>
    <lineage>
        <taxon>Bacteria</taxon>
        <taxon>Candidatus Shapironibacteriota</taxon>
    </lineage>
</organism>
<evidence type="ECO:0000256" key="1">
    <source>
        <dbReference type="SAM" id="MobiDB-lite"/>
    </source>
</evidence>
<evidence type="ECO:0000313" key="2">
    <source>
        <dbReference type="EMBL" id="KKQ67629.1"/>
    </source>
</evidence>
<name>A0A0G0M1U8_9BACT</name>
<gene>
    <name evidence="2" type="ORF">US90_C0033G0008</name>
</gene>
<proteinExistence type="predicted"/>
<reference evidence="2 3" key="1">
    <citation type="journal article" date="2015" name="Nature">
        <title>rRNA introns, odd ribosomes, and small enigmatic genomes across a large radiation of phyla.</title>
        <authorList>
            <person name="Brown C.T."/>
            <person name="Hug L.A."/>
            <person name="Thomas B.C."/>
            <person name="Sharon I."/>
            <person name="Castelle C.J."/>
            <person name="Singh A."/>
            <person name="Wilkins M.J."/>
            <person name="Williams K.H."/>
            <person name="Banfield J.F."/>
        </authorList>
    </citation>
    <scope>NUCLEOTIDE SEQUENCE [LARGE SCALE GENOMIC DNA]</scope>
</reference>
<dbReference type="STRING" id="1618490.US90_C0033G0008"/>